<reference evidence="14" key="2">
    <citation type="submission" date="2012-03" db="EMBL/GenBank/DDBJ databases">
        <authorList>
            <person name="Loenarz C."/>
        </authorList>
    </citation>
    <scope>NUCLEOTIDE SEQUENCE</scope>
    <source>
        <strain evidence="14">Grell-BS-1999</strain>
    </source>
</reference>
<keyword evidence="6" id="KW-0223">Dioxygenase</keyword>
<feature type="binding site" evidence="15 16">
    <location>
        <position position="209"/>
    </location>
    <ligand>
        <name>Mn(2+)</name>
        <dbReference type="ChEBI" id="CHEBI:29035"/>
    </ligand>
</feature>
<evidence type="ECO:0000256" key="5">
    <source>
        <dbReference type="ARBA" id="ARBA00022896"/>
    </source>
</evidence>
<feature type="domain" description="MYND-type" evidence="12">
    <location>
        <begin position="26"/>
        <end position="63"/>
    </location>
</feature>
<evidence type="ECO:0007829" key="16">
    <source>
        <dbReference type="PDB" id="6F0W"/>
    </source>
</evidence>
<feature type="domain" description="Fe2OG dioxygenase" evidence="13">
    <location>
        <begin position="190"/>
        <end position="288"/>
    </location>
</feature>
<dbReference type="PROSITE" id="PS01360">
    <property type="entry name" value="ZF_MYND_1"/>
    <property type="match status" value="1"/>
</dbReference>
<gene>
    <name evidence="14" type="primary">PHD</name>
</gene>
<dbReference type="GO" id="GO:0008270">
    <property type="term" value="F:zinc ion binding"/>
    <property type="evidence" value="ECO:0007669"/>
    <property type="project" value="UniProtKB-KW"/>
</dbReference>
<keyword evidence="8" id="KW-0408">Iron</keyword>
<dbReference type="PDB" id="6EY1">
    <property type="method" value="X-ray"/>
    <property type="resolution" value="1.20 A"/>
    <property type="chains" value="A=64-300"/>
</dbReference>
<evidence type="ECO:0000256" key="11">
    <source>
        <dbReference type="PROSITE-ProRule" id="PRU00134"/>
    </source>
</evidence>
<dbReference type="GO" id="GO:0160082">
    <property type="term" value="F:hypoxia-inducible factor-proline dioxygenase activity"/>
    <property type="evidence" value="ECO:0007669"/>
    <property type="project" value="UniProtKB-EC"/>
</dbReference>
<evidence type="ECO:0000256" key="9">
    <source>
        <dbReference type="ARBA" id="ARBA00039004"/>
    </source>
</evidence>
<dbReference type="InterPro" id="IPR051559">
    <property type="entry name" value="HIF_prolyl_hydroxylases"/>
</dbReference>
<keyword evidence="2 15" id="KW-0479">Metal-binding</keyword>
<dbReference type="SMART" id="SM00702">
    <property type="entry name" value="P4Hc"/>
    <property type="match status" value="1"/>
</dbReference>
<dbReference type="EC" id="1.14.11.29" evidence="9"/>
<feature type="modified residue" description="Cysteine sulfenic acid (-SOH)" evidence="16">
    <location>
        <position position="235"/>
    </location>
</feature>
<name>I6QVT6_TRIAD</name>
<evidence type="ECO:0007829" key="15">
    <source>
        <dbReference type="PDB" id="6EY1"/>
    </source>
</evidence>
<evidence type="ECO:0000256" key="3">
    <source>
        <dbReference type="ARBA" id="ARBA00022771"/>
    </source>
</evidence>
<keyword evidence="4" id="KW-0862">Zinc</keyword>
<evidence type="ECO:0000259" key="13">
    <source>
        <dbReference type="PROSITE" id="PS51471"/>
    </source>
</evidence>
<sequence length="300" mass="34218">MASCNEIPLCESVTDGHLLVDQDAYCSLCFKKLISVKCSLCQSAYYCSKEHQQSHWKIHRENCMDERRPKIGCDKTGLALEKTWQLQKNERLSNMVVNQLNTNGFCIINNFLGSSCSTEVLQQVLNLYQSGVFSNGQLARNVSVNRIRGDKIAWIGGDERGCEAIKYLSSCVDSLISRCNGRLGNYMITGRTKCMVACYPGSGLGYIRHIDNPNRDGRCVTVLYYLNPNWNSQDCGGQLWLYPNNENKVVKIDPIFDRLLLFWSDRRNPHEVKPAYAMRYAITLWYFDEKERALSSQNGT</sequence>
<dbReference type="InterPro" id="IPR002893">
    <property type="entry name" value="Znf_MYND"/>
</dbReference>
<dbReference type="EMBL" id="JQ844127">
    <property type="protein sequence ID" value="AFM37574.1"/>
    <property type="molecule type" value="mRNA"/>
</dbReference>
<dbReference type="PANTHER" id="PTHR12907:SF26">
    <property type="entry name" value="HIF PROLYL HYDROXYLASE, ISOFORM C"/>
    <property type="match status" value="1"/>
</dbReference>
<dbReference type="InterPro" id="IPR044862">
    <property type="entry name" value="Pro_4_hyd_alph_FE2OG_OXY"/>
</dbReference>
<dbReference type="Gene3D" id="6.10.140.2220">
    <property type="match status" value="1"/>
</dbReference>
<accession>I6QVT6</accession>
<dbReference type="Gene3D" id="2.60.120.620">
    <property type="entry name" value="q2cbj1_9rhob like domain"/>
    <property type="match status" value="1"/>
</dbReference>
<reference evidence="15 16" key="3">
    <citation type="journal article" date="2018" name="Hypoxia (Auckl)">
        <title>Born to sense: biophysical analyses of the oxygen sensing prolyl hydroxylase from the simplest animal &lt;i&gt;Trichoplax adhaerens&lt;/i&gt;.</title>
        <authorList>
            <person name="Lippl K."/>
            <person name="Boleininger A."/>
            <person name="McDonough M.A."/>
            <person name="Abboud M.I."/>
            <person name="Tarhonskaya H."/>
            <person name="Chowdhury R."/>
            <person name="Loenarz C."/>
            <person name="Schofield C.J."/>
        </authorList>
    </citation>
    <scope>X-RAY CRYSTALLOGRAPHY (1.20 ANGSTROMS) OF 64-300 IN COMPLEX WITH MN(2+)</scope>
    <scope>CYSTEINE SULFENIC ACID (-SOH) AT CYS-235</scope>
    <scope>DISULFIDE BONDS</scope>
</reference>
<keyword evidence="7" id="KW-0560">Oxidoreductase</keyword>
<evidence type="ECO:0000256" key="6">
    <source>
        <dbReference type="ARBA" id="ARBA00022964"/>
    </source>
</evidence>
<dbReference type="PROSITE" id="PS51471">
    <property type="entry name" value="FE2OG_OXY"/>
    <property type="match status" value="1"/>
</dbReference>
<comment type="catalytic activity">
    <reaction evidence="10">
        <text>L-prolyl-[hypoxia-inducible factor alpha subunit] + 2-oxoglutarate + O2 = trans-4-hydroxy-L-prolyl-[hypoxia-inducible factor alpha subunit] + succinate + CO2</text>
        <dbReference type="Rhea" id="RHEA:48400"/>
        <dbReference type="Rhea" id="RHEA-COMP:12093"/>
        <dbReference type="Rhea" id="RHEA-COMP:12094"/>
        <dbReference type="ChEBI" id="CHEBI:15379"/>
        <dbReference type="ChEBI" id="CHEBI:16526"/>
        <dbReference type="ChEBI" id="CHEBI:16810"/>
        <dbReference type="ChEBI" id="CHEBI:30031"/>
        <dbReference type="ChEBI" id="CHEBI:50342"/>
        <dbReference type="ChEBI" id="CHEBI:61965"/>
        <dbReference type="EC" id="1.14.11.29"/>
    </reaction>
</comment>
<dbReference type="PROSITE" id="PS50865">
    <property type="entry name" value="ZF_MYND_2"/>
    <property type="match status" value="1"/>
</dbReference>
<dbReference type="PDB" id="6F0W">
    <property type="method" value="X-ray"/>
    <property type="resolution" value="1.30 A"/>
    <property type="chains" value="A=64-300"/>
</dbReference>
<dbReference type="SUPFAM" id="SSF144232">
    <property type="entry name" value="HIT/MYND zinc finger-like"/>
    <property type="match status" value="1"/>
</dbReference>
<dbReference type="InterPro" id="IPR005123">
    <property type="entry name" value="Oxoglu/Fe-dep_dioxygenase_dom"/>
</dbReference>
<dbReference type="PDBsum" id="6EY1"/>
<dbReference type="AlphaFoldDB" id="I6QVT6"/>
<dbReference type="PANTHER" id="PTHR12907">
    <property type="entry name" value="EGL NINE HOMOLOG-RELATED"/>
    <property type="match status" value="1"/>
</dbReference>
<dbReference type="GO" id="GO:0005506">
    <property type="term" value="F:iron ion binding"/>
    <property type="evidence" value="ECO:0007669"/>
    <property type="project" value="InterPro"/>
</dbReference>
<dbReference type="PDBsum" id="6F0W"/>
<dbReference type="GO" id="GO:0031418">
    <property type="term" value="F:L-ascorbic acid binding"/>
    <property type="evidence" value="ECO:0007669"/>
    <property type="project" value="UniProtKB-KW"/>
</dbReference>
<evidence type="ECO:0000313" key="14">
    <source>
        <dbReference type="EMBL" id="AFM37574.1"/>
    </source>
</evidence>
<evidence type="ECO:0000256" key="2">
    <source>
        <dbReference type="ARBA" id="ARBA00022723"/>
    </source>
</evidence>
<dbReference type="Pfam" id="PF13640">
    <property type="entry name" value="2OG-FeII_Oxy_3"/>
    <property type="match status" value="1"/>
</dbReference>
<feature type="binding site" evidence="15 16">
    <location>
        <position position="211"/>
    </location>
    <ligand>
        <name>Mn(2+)</name>
        <dbReference type="ChEBI" id="CHEBI:29035"/>
    </ligand>
</feature>
<comment type="cofactor">
    <cofactor evidence="1">
        <name>L-ascorbate</name>
        <dbReference type="ChEBI" id="CHEBI:38290"/>
    </cofactor>
</comment>
<keyword evidence="3 11" id="KW-0863">Zinc-finger</keyword>
<reference evidence="14" key="1">
    <citation type="journal article" date="2011" name="EMBO Rep.">
        <title>The hypoxia-inducible transcription factor pathway regulates oxygen sensing in the simplest animal, Trichoplax adhaerens.</title>
        <authorList>
            <person name="Loenarz C."/>
            <person name="Coleman M.L."/>
            <person name="Boleininger A."/>
            <person name="Schierwater B."/>
            <person name="Holland P.W."/>
            <person name="Ratcliffe P.J."/>
            <person name="Schofield C.J."/>
        </authorList>
    </citation>
    <scope>NUCLEOTIDE SEQUENCE</scope>
    <source>
        <strain evidence="14">Grell-BS-1999</strain>
    </source>
</reference>
<feature type="disulfide bond" evidence="15 16">
    <location>
        <begin position="73"/>
        <end position="116"/>
    </location>
</feature>
<keyword evidence="15 16" id="KW-0002">3D-structure</keyword>
<dbReference type="SMR" id="I6QVT6"/>
<evidence type="ECO:0000256" key="10">
    <source>
        <dbReference type="ARBA" id="ARBA00049134"/>
    </source>
</evidence>
<organism evidence="14">
    <name type="scientific">Trichoplax adhaerens</name>
    <name type="common">Trichoplax reptans</name>
    <dbReference type="NCBI Taxonomy" id="10228"/>
    <lineage>
        <taxon>Eukaryota</taxon>
        <taxon>Metazoa</taxon>
        <taxon>Placozoa</taxon>
        <taxon>Uniplacotomia</taxon>
        <taxon>Trichoplacea</taxon>
        <taxon>Trichoplacidae</taxon>
        <taxon>Trichoplax</taxon>
    </lineage>
</organism>
<dbReference type="Pfam" id="PF01753">
    <property type="entry name" value="zf-MYND"/>
    <property type="match status" value="1"/>
</dbReference>
<evidence type="ECO:0000256" key="8">
    <source>
        <dbReference type="ARBA" id="ARBA00023004"/>
    </source>
</evidence>
<evidence type="ECO:0000256" key="7">
    <source>
        <dbReference type="ARBA" id="ARBA00023002"/>
    </source>
</evidence>
<evidence type="ECO:0000256" key="1">
    <source>
        <dbReference type="ARBA" id="ARBA00001961"/>
    </source>
</evidence>
<proteinExistence type="evidence at protein level"/>
<dbReference type="InterPro" id="IPR006620">
    <property type="entry name" value="Pro_4_hyd_alph"/>
</dbReference>
<evidence type="ECO:0000259" key="12">
    <source>
        <dbReference type="PROSITE" id="PS50865"/>
    </source>
</evidence>
<feature type="binding site" evidence="15 16">
    <location>
        <position position="270"/>
    </location>
    <ligand>
        <name>Mn(2+)</name>
        <dbReference type="ChEBI" id="CHEBI:29035"/>
    </ligand>
</feature>
<keyword evidence="5" id="KW-0847">Vitamin C</keyword>
<protein>
    <recommendedName>
        <fullName evidence="9">hypoxia-inducible factor-proline dioxygenase</fullName>
        <ecNumber evidence="9">1.14.11.29</ecNumber>
    </recommendedName>
</protein>
<evidence type="ECO:0000256" key="4">
    <source>
        <dbReference type="ARBA" id="ARBA00022833"/>
    </source>
</evidence>